<dbReference type="InterPro" id="IPR058148">
    <property type="entry name" value="M949_RS01915-like_dom"/>
</dbReference>
<comment type="caution">
    <text evidence="1">The sequence shown here is derived from an EMBL/GenBank/DDBJ whole genome shotgun (WGS) entry which is preliminary data.</text>
</comment>
<dbReference type="EMBL" id="VFWZ01000009">
    <property type="protein sequence ID" value="TPN82164.1"/>
    <property type="molecule type" value="Genomic_DNA"/>
</dbReference>
<dbReference type="NCBIfam" id="NF046077">
    <property type="entry name" value="LPS_M949_RS01915"/>
    <property type="match status" value="1"/>
</dbReference>
<evidence type="ECO:0008006" key="3">
    <source>
        <dbReference type="Google" id="ProtNLM"/>
    </source>
</evidence>
<evidence type="ECO:0000313" key="1">
    <source>
        <dbReference type="EMBL" id="TPN82164.1"/>
    </source>
</evidence>
<protein>
    <recommendedName>
        <fullName evidence="3">Lipoprotein</fullName>
    </recommendedName>
</protein>
<dbReference type="OrthoDB" id="8585774at2"/>
<keyword evidence="2" id="KW-1185">Reference proteome</keyword>
<accession>A0A504IVY0</accession>
<dbReference type="Proteomes" id="UP000315540">
    <property type="component" value="Unassembled WGS sequence"/>
</dbReference>
<sequence length="201" mass="22892">MRTIVYIFISLILISCNNSDKNKKNSSNEISGKFEVLDTSNYDLSTLDVKGDIVTKKFWKDSKGENIVLFSKKDHEIFVYHYAIEPDSTKLIRRIYDFTEEGCEYDLFADFIDESITITDLDKNGLGEITFAYKLACISDVSPLTLKLLMLENGEKYIIRGNTLINMGNEVFGGDKNIDPSFEKASPLFLQHANKIWASVQ</sequence>
<name>A0A504IVY0_9FLAO</name>
<evidence type="ECO:0000313" key="2">
    <source>
        <dbReference type="Proteomes" id="UP000315540"/>
    </source>
</evidence>
<reference evidence="1 2" key="1">
    <citation type="submission" date="2019-06" db="EMBL/GenBank/DDBJ databases">
        <authorList>
            <person name="Meng X."/>
        </authorList>
    </citation>
    <scope>NUCLEOTIDE SEQUENCE [LARGE SCALE GENOMIC DNA]</scope>
    <source>
        <strain evidence="1 2">M625</strain>
    </source>
</reference>
<dbReference type="AlphaFoldDB" id="A0A504IVY0"/>
<dbReference type="PROSITE" id="PS51257">
    <property type="entry name" value="PROKAR_LIPOPROTEIN"/>
    <property type="match status" value="1"/>
</dbReference>
<gene>
    <name evidence="1" type="ORF">FHK87_22325</name>
</gene>
<proteinExistence type="predicted"/>
<organism evidence="1 2">
    <name type="scientific">Aquimarina algicola</name>
    <dbReference type="NCBI Taxonomy" id="2589995"/>
    <lineage>
        <taxon>Bacteria</taxon>
        <taxon>Pseudomonadati</taxon>
        <taxon>Bacteroidota</taxon>
        <taxon>Flavobacteriia</taxon>
        <taxon>Flavobacteriales</taxon>
        <taxon>Flavobacteriaceae</taxon>
        <taxon>Aquimarina</taxon>
    </lineage>
</organism>
<dbReference type="RefSeq" id="WP_140596974.1">
    <property type="nucleotide sequence ID" value="NZ_VFWZ01000009.1"/>
</dbReference>